<evidence type="ECO:0000259" key="11">
    <source>
        <dbReference type="PROSITE" id="PS51866"/>
    </source>
</evidence>
<dbReference type="PROSITE" id="PS51866">
    <property type="entry name" value="MOP"/>
    <property type="match status" value="1"/>
</dbReference>
<dbReference type="SUPFAM" id="SSF50331">
    <property type="entry name" value="MOP-like"/>
    <property type="match status" value="1"/>
</dbReference>
<dbReference type="SUPFAM" id="SSF52540">
    <property type="entry name" value="P-loop containing nucleoside triphosphate hydrolases"/>
    <property type="match status" value="1"/>
</dbReference>
<dbReference type="InterPro" id="IPR004606">
    <property type="entry name" value="Mop_domain"/>
</dbReference>
<dbReference type="GO" id="GO:0016887">
    <property type="term" value="F:ATP hydrolysis activity"/>
    <property type="evidence" value="ECO:0007669"/>
    <property type="project" value="InterPro"/>
</dbReference>
<evidence type="ECO:0000259" key="10">
    <source>
        <dbReference type="PROSITE" id="PS50893"/>
    </source>
</evidence>
<dbReference type="Pfam" id="PF03459">
    <property type="entry name" value="TOBE"/>
    <property type="match status" value="1"/>
</dbReference>
<keyword evidence="1" id="KW-0813">Transport</keyword>
<dbReference type="NCBIfam" id="TIGR02142">
    <property type="entry name" value="modC_ABC"/>
    <property type="match status" value="1"/>
</dbReference>
<dbReference type="FunFam" id="3.40.50.300:FF:000634">
    <property type="entry name" value="Molybdenum import ATP-binding protein ModC"/>
    <property type="match status" value="1"/>
</dbReference>
<keyword evidence="13" id="KW-1185">Reference proteome</keyword>
<evidence type="ECO:0000256" key="1">
    <source>
        <dbReference type="ARBA" id="ARBA00022448"/>
    </source>
</evidence>
<dbReference type="OrthoDB" id="9802264at2"/>
<protein>
    <submittedName>
        <fullName evidence="12">Molybdenum ABC transporter ATP-binding protein</fullName>
    </submittedName>
</protein>
<dbReference type="InterPro" id="IPR017871">
    <property type="entry name" value="ABC_transporter-like_CS"/>
</dbReference>
<gene>
    <name evidence="12" type="ORF">C5N92_08955</name>
</gene>
<evidence type="ECO:0000256" key="9">
    <source>
        <dbReference type="PROSITE-ProRule" id="PRU01213"/>
    </source>
</evidence>
<dbReference type="InterPro" id="IPR027417">
    <property type="entry name" value="P-loop_NTPase"/>
</dbReference>
<dbReference type="AlphaFoldDB" id="A0A328BW73"/>
<evidence type="ECO:0000313" key="12">
    <source>
        <dbReference type="EMBL" id="RAL18339.1"/>
    </source>
</evidence>
<dbReference type="PROSITE" id="PS50893">
    <property type="entry name" value="ABC_TRANSPORTER_2"/>
    <property type="match status" value="1"/>
</dbReference>
<keyword evidence="3 9" id="KW-0500">Molybdenum</keyword>
<dbReference type="Gene3D" id="3.40.50.300">
    <property type="entry name" value="P-loop containing nucleotide triphosphate hydrolases"/>
    <property type="match status" value="1"/>
</dbReference>
<dbReference type="InterPro" id="IPR003593">
    <property type="entry name" value="AAA+_ATPase"/>
</dbReference>
<evidence type="ECO:0000256" key="6">
    <source>
        <dbReference type="ARBA" id="ARBA00022840"/>
    </source>
</evidence>
<comment type="caution">
    <text evidence="12">The sequence shown here is derived from an EMBL/GenBank/DDBJ whole genome shotgun (WGS) entry which is preliminary data.</text>
</comment>
<evidence type="ECO:0000256" key="8">
    <source>
        <dbReference type="ARBA" id="ARBA00023136"/>
    </source>
</evidence>
<dbReference type="Gene3D" id="2.40.50.100">
    <property type="match status" value="1"/>
</dbReference>
<dbReference type="InterPro" id="IPR003439">
    <property type="entry name" value="ABC_transporter-like_ATP-bd"/>
</dbReference>
<evidence type="ECO:0000256" key="5">
    <source>
        <dbReference type="ARBA" id="ARBA00022741"/>
    </source>
</evidence>
<keyword evidence="6 12" id="KW-0067">ATP-binding</keyword>
<evidence type="ECO:0000256" key="2">
    <source>
        <dbReference type="ARBA" id="ARBA00022475"/>
    </source>
</evidence>
<dbReference type="RefSeq" id="WP_111750516.1">
    <property type="nucleotide sequence ID" value="NZ_PTPX01000017.1"/>
</dbReference>
<dbReference type="GO" id="GO:0016020">
    <property type="term" value="C:membrane"/>
    <property type="evidence" value="ECO:0007669"/>
    <property type="project" value="InterPro"/>
</dbReference>
<evidence type="ECO:0000256" key="7">
    <source>
        <dbReference type="ARBA" id="ARBA00022967"/>
    </source>
</evidence>
<dbReference type="PANTHER" id="PTHR43514">
    <property type="entry name" value="ABC TRANSPORTER I FAMILY MEMBER 10"/>
    <property type="match status" value="1"/>
</dbReference>
<evidence type="ECO:0000313" key="13">
    <source>
        <dbReference type="Proteomes" id="UP000248689"/>
    </source>
</evidence>
<dbReference type="InterPro" id="IPR011868">
    <property type="entry name" value="ModC_ABC_ATP-bd"/>
</dbReference>
<dbReference type="EMBL" id="PTPX01000017">
    <property type="protein sequence ID" value="RAL18339.1"/>
    <property type="molecule type" value="Genomic_DNA"/>
</dbReference>
<feature type="domain" description="ABC transporter" evidence="10">
    <location>
        <begin position="1"/>
        <end position="233"/>
    </location>
</feature>
<keyword evidence="7" id="KW-1278">Translocase</keyword>
<accession>A0A328BW73</accession>
<evidence type="ECO:0000256" key="4">
    <source>
        <dbReference type="ARBA" id="ARBA00022519"/>
    </source>
</evidence>
<sequence length="355" mass="39990">MTAKHLHIDVEHQFGELALKVHVDIPAKGVTAIFGRSGAGKSSLINLVAGLTKLKKGKIILNERTLFDAEKGINLAPEKRKVGYVFQEHRLFPHYRVEGNLKYGCKRFDQAKFLQLVELLGIAHLLDRFPISLSGGEKQRVAIGRALLSEPDILLMDEPLSALDLPRKNELMEYLSKLAKTLDIPILYVSHSLDEVIRLADNLLLLENGKVVAFDKTAEVWHSPMFSAWQPDSQRVTLLELPVAEQQTDYAMQGLAIGEQRIWIHQQPRYQLNDLVRITIKSKDVSLVLTKPEQTSIRNILCGEICKIEPQSDRYDIALNVGSLEIWATISQWAFDELNLALGQTAYLQIKSVSI</sequence>
<dbReference type="GO" id="GO:0140359">
    <property type="term" value="F:ABC-type transporter activity"/>
    <property type="evidence" value="ECO:0007669"/>
    <property type="project" value="InterPro"/>
</dbReference>
<dbReference type="GO" id="GO:0005524">
    <property type="term" value="F:ATP binding"/>
    <property type="evidence" value="ECO:0007669"/>
    <property type="project" value="UniProtKB-KW"/>
</dbReference>
<organism evidence="12 13">
    <name type="scientific">Glaesserella australis</name>
    <dbReference type="NCBI Taxonomy" id="2094024"/>
    <lineage>
        <taxon>Bacteria</taxon>
        <taxon>Pseudomonadati</taxon>
        <taxon>Pseudomonadota</taxon>
        <taxon>Gammaproteobacteria</taxon>
        <taxon>Pasteurellales</taxon>
        <taxon>Pasteurellaceae</taxon>
        <taxon>Glaesserella</taxon>
    </lineage>
</organism>
<dbReference type="InterPro" id="IPR008995">
    <property type="entry name" value="Mo/tungstate-bd_C_term_dom"/>
</dbReference>
<dbReference type="PROSITE" id="PS00211">
    <property type="entry name" value="ABC_TRANSPORTER_1"/>
    <property type="match status" value="1"/>
</dbReference>
<dbReference type="Proteomes" id="UP000248689">
    <property type="component" value="Unassembled WGS sequence"/>
</dbReference>
<evidence type="ECO:0000256" key="3">
    <source>
        <dbReference type="ARBA" id="ARBA00022505"/>
    </source>
</evidence>
<dbReference type="NCBIfam" id="NF008355">
    <property type="entry name" value="PRK11144.1"/>
    <property type="match status" value="1"/>
</dbReference>
<keyword evidence="2" id="KW-1003">Cell membrane</keyword>
<dbReference type="InterPro" id="IPR050334">
    <property type="entry name" value="Molybdenum_import_ModC"/>
</dbReference>
<dbReference type="Pfam" id="PF00005">
    <property type="entry name" value="ABC_tran"/>
    <property type="match status" value="1"/>
</dbReference>
<reference evidence="13" key="1">
    <citation type="submission" date="2018-02" db="EMBL/GenBank/DDBJ databases">
        <title>Glaesserella australis sp. nov., isolated from the lungs of pigs.</title>
        <authorList>
            <person name="Turni C."/>
            <person name="Christensen H."/>
        </authorList>
    </citation>
    <scope>NUCLEOTIDE SEQUENCE [LARGE SCALE GENOMIC DNA]</scope>
    <source>
        <strain evidence="13">HS4635</strain>
    </source>
</reference>
<keyword evidence="4" id="KW-0997">Cell inner membrane</keyword>
<name>A0A328BW73_9PAST</name>
<dbReference type="GO" id="GO:0015098">
    <property type="term" value="F:molybdate ion transmembrane transporter activity"/>
    <property type="evidence" value="ECO:0007669"/>
    <property type="project" value="InterPro"/>
</dbReference>
<keyword evidence="5" id="KW-0547">Nucleotide-binding</keyword>
<keyword evidence="8" id="KW-0472">Membrane</keyword>
<dbReference type="InterPro" id="IPR005116">
    <property type="entry name" value="Transp-assoc_OB_typ1"/>
</dbReference>
<feature type="domain" description="Mop" evidence="11">
    <location>
        <begin position="294"/>
        <end position="355"/>
    </location>
</feature>
<proteinExistence type="predicted"/>
<dbReference type="PANTHER" id="PTHR43514:SF4">
    <property type="entry name" value="ABC TRANSPORTER I FAMILY MEMBER 10"/>
    <property type="match status" value="1"/>
</dbReference>
<dbReference type="SMART" id="SM00382">
    <property type="entry name" value="AAA"/>
    <property type="match status" value="1"/>
</dbReference>